<evidence type="ECO:0000313" key="2">
    <source>
        <dbReference type="Proteomes" id="UP000051681"/>
    </source>
</evidence>
<sequence length="111" mass="11944">MAHDYAQQKAETLSAFADLQAANTLPDVADLELFFLPAKPAQDWQLLANALADLGFACEWIDADGDDPATLLAVMEDQPLSASSIWMVEELATRAAIENGFTPDGWGFAAD</sequence>
<organism evidence="1 2">
    <name type="scientific">Thalassovita mediterranea</name>
    <dbReference type="NCBI Taxonomy" id="340021"/>
    <lineage>
        <taxon>Bacteria</taxon>
        <taxon>Pseudomonadati</taxon>
        <taxon>Pseudomonadota</taxon>
        <taxon>Alphaproteobacteria</taxon>
        <taxon>Rhodobacterales</taxon>
        <taxon>Roseobacteraceae</taxon>
        <taxon>Thalassovita</taxon>
    </lineage>
</organism>
<dbReference type="AlphaFoldDB" id="A0A0P1GLF8"/>
<name>A0A0P1GLF8_9RHOB</name>
<dbReference type="RefSeq" id="WP_058317103.1">
    <property type="nucleotide sequence ID" value="NZ_CYSF01000001.1"/>
</dbReference>
<keyword evidence="2" id="KW-1185">Reference proteome</keyword>
<reference evidence="1 2" key="1">
    <citation type="submission" date="2015-09" db="EMBL/GenBank/DDBJ databases">
        <authorList>
            <consortium name="Swine Surveillance"/>
        </authorList>
    </citation>
    <scope>NUCLEOTIDE SEQUENCE [LARGE SCALE GENOMIC DNA]</scope>
    <source>
        <strain evidence="1 2">CECT 8383</strain>
    </source>
</reference>
<gene>
    <name evidence="1" type="ORF">TM5383_00115</name>
</gene>
<protein>
    <submittedName>
        <fullName evidence="1">Uncharacterized protein</fullName>
    </submittedName>
</protein>
<dbReference type="EMBL" id="CYSF01000001">
    <property type="protein sequence ID" value="CUH82933.1"/>
    <property type="molecule type" value="Genomic_DNA"/>
</dbReference>
<dbReference type="Proteomes" id="UP000051681">
    <property type="component" value="Unassembled WGS sequence"/>
</dbReference>
<dbReference type="OrthoDB" id="7630283at2"/>
<accession>A0A0P1GLF8</accession>
<dbReference type="STRING" id="340021.TM5383_00115"/>
<evidence type="ECO:0000313" key="1">
    <source>
        <dbReference type="EMBL" id="CUH82933.1"/>
    </source>
</evidence>
<proteinExistence type="predicted"/>